<name>A0ABX0M0Y6_9BURK</name>
<reference evidence="1 2" key="1">
    <citation type="submission" date="2019-09" db="EMBL/GenBank/DDBJ databases">
        <title>Taxonomy of Antarctic Massilia spp.: description of Massilia rubra sp. nov., Massilia aquatica sp. nov., Massilia mucilaginosa sp. nov., Massilia frigida sp. nov. isolated from streams, lakes and regoliths.</title>
        <authorList>
            <person name="Holochova P."/>
            <person name="Sedlacek I."/>
            <person name="Kralova S."/>
            <person name="Maslanova I."/>
            <person name="Busse H.-J."/>
            <person name="Stankova E."/>
            <person name="Vrbovska V."/>
            <person name="Kovarovic V."/>
            <person name="Bartak M."/>
            <person name="Svec P."/>
            <person name="Pantucek R."/>
        </authorList>
    </citation>
    <scope>NUCLEOTIDE SEQUENCE [LARGE SCALE GENOMIC DNA]</scope>
    <source>
        <strain evidence="1 2">CCM 8693</strain>
    </source>
</reference>
<dbReference type="EMBL" id="VVIW01000003">
    <property type="protein sequence ID" value="NHZ39909.1"/>
    <property type="molecule type" value="Genomic_DNA"/>
</dbReference>
<organism evidence="1 2">
    <name type="scientific">Massilia aquatica</name>
    <dbReference type="NCBI Taxonomy" id="2609000"/>
    <lineage>
        <taxon>Bacteria</taxon>
        <taxon>Pseudomonadati</taxon>
        <taxon>Pseudomonadota</taxon>
        <taxon>Betaproteobacteria</taxon>
        <taxon>Burkholderiales</taxon>
        <taxon>Oxalobacteraceae</taxon>
        <taxon>Telluria group</taxon>
        <taxon>Massilia</taxon>
    </lineage>
</organism>
<dbReference type="Proteomes" id="UP000819052">
    <property type="component" value="Unassembled WGS sequence"/>
</dbReference>
<sequence length="101" mass="11500">MMTFSGIGDLLAHQDAFPESGWIFVEKSFDTTSEKDIREGRFYIAQDDDEKFDLEETHCTWLEAPMFQAIVGERLEKNPAAPVGELIAAAVYYLDKDTFMP</sequence>
<evidence type="ECO:0000313" key="1">
    <source>
        <dbReference type="EMBL" id="NHZ39909.1"/>
    </source>
</evidence>
<dbReference type="RefSeq" id="WP_167075781.1">
    <property type="nucleotide sequence ID" value="NZ_VVIW01000003.1"/>
</dbReference>
<gene>
    <name evidence="1" type="ORF">F1609_07005</name>
</gene>
<accession>A0ABX0M0Y6</accession>
<proteinExistence type="predicted"/>
<keyword evidence="2" id="KW-1185">Reference proteome</keyword>
<comment type="caution">
    <text evidence="1">The sequence shown here is derived from an EMBL/GenBank/DDBJ whole genome shotgun (WGS) entry which is preliminary data.</text>
</comment>
<evidence type="ECO:0000313" key="2">
    <source>
        <dbReference type="Proteomes" id="UP000819052"/>
    </source>
</evidence>
<protein>
    <submittedName>
        <fullName evidence="1">Uncharacterized protein</fullName>
    </submittedName>
</protein>